<organism evidence="2">
    <name type="scientific">Cotesia flavipes</name>
    <name type="common">Parasitic wasp</name>
    <name type="synonym">Apanteles flavipes</name>
    <dbReference type="NCBI Taxonomy" id="89805"/>
    <lineage>
        <taxon>Eukaryota</taxon>
        <taxon>Metazoa</taxon>
        <taxon>Ecdysozoa</taxon>
        <taxon>Arthropoda</taxon>
        <taxon>Hexapoda</taxon>
        <taxon>Insecta</taxon>
        <taxon>Pterygota</taxon>
        <taxon>Neoptera</taxon>
        <taxon>Endopterygota</taxon>
        <taxon>Hymenoptera</taxon>
        <taxon>Apocrita</taxon>
        <taxon>Ichneumonoidea</taxon>
        <taxon>Braconidae</taxon>
        <taxon>Microgastrinae</taxon>
        <taxon>Cotesia</taxon>
    </lineage>
</organism>
<keyword evidence="1" id="KW-0732">Signal</keyword>
<evidence type="ECO:0000256" key="1">
    <source>
        <dbReference type="SAM" id="SignalP"/>
    </source>
</evidence>
<dbReference type="AlphaFoldDB" id="A0A8K1YTM3"/>
<protein>
    <submittedName>
        <fullName evidence="2">Neuronal modulation peptide toxin</fullName>
    </submittedName>
</protein>
<evidence type="ECO:0000313" key="2">
    <source>
        <dbReference type="EMBL" id="UEP64246.1"/>
    </source>
</evidence>
<feature type="signal peptide" evidence="1">
    <location>
        <begin position="1"/>
        <end position="20"/>
    </location>
</feature>
<feature type="chain" id="PRO_5035425751" evidence="1">
    <location>
        <begin position="21"/>
        <end position="91"/>
    </location>
</feature>
<dbReference type="EMBL" id="MZ442216">
    <property type="protein sequence ID" value="UEP64246.1"/>
    <property type="molecule type" value="mRNA"/>
</dbReference>
<sequence>MNKSIIILFIAFALLQLVRSDEEKPSADGLSNAAANAMKQGSESVQSAIGQIKGAIGQAKDAAEKGFGQLGGTLSSFNPFGGSKPEAPKEA</sequence>
<reference evidence="2" key="1">
    <citation type="submission" date="2021-06" db="EMBL/GenBank/DDBJ databases">
        <title>Identification and biotechnological exploitation of host regulation proteins from Cotesia flavipes Cameron, 1891 (Hymenoptera: Braconidae).</title>
        <authorList>
            <person name="Walker A."/>
            <person name="Robinson S."/>
            <person name="King G.F."/>
            <person name="Rossi G.D."/>
        </authorList>
    </citation>
    <scope>NUCLEOTIDE SEQUENCE</scope>
</reference>
<name>A0A8K1YTM3_COTFL</name>
<proteinExistence type="evidence at transcript level"/>
<accession>A0A8K1YTM3</accession>